<dbReference type="CDD" id="cd00593">
    <property type="entry name" value="RIBOc"/>
    <property type="match status" value="1"/>
</dbReference>
<dbReference type="NCBIfam" id="TIGR02191">
    <property type="entry name" value="RNaseIII"/>
    <property type="match status" value="1"/>
</dbReference>
<keyword evidence="8" id="KW-0963">Cytoplasm</keyword>
<evidence type="ECO:0000256" key="8">
    <source>
        <dbReference type="HAMAP-Rule" id="MF_00104"/>
    </source>
</evidence>
<feature type="binding site" evidence="8">
    <location>
        <position position="29"/>
    </location>
    <ligand>
        <name>Mg(2+)</name>
        <dbReference type="ChEBI" id="CHEBI:18420"/>
    </ligand>
</feature>
<organism evidence="11 12">
    <name type="scientific">Aquipuribacter hungaricus</name>
    <dbReference type="NCBI Taxonomy" id="545624"/>
    <lineage>
        <taxon>Bacteria</taxon>
        <taxon>Bacillati</taxon>
        <taxon>Actinomycetota</taxon>
        <taxon>Actinomycetes</taxon>
        <taxon>Micrococcales</taxon>
        <taxon>Intrasporangiaceae</taxon>
        <taxon>Aquipuribacter</taxon>
    </lineage>
</organism>
<dbReference type="SUPFAM" id="SSF69065">
    <property type="entry name" value="RNase III domain-like"/>
    <property type="match status" value="1"/>
</dbReference>
<keyword evidence="8" id="KW-0460">Magnesium</keyword>
<dbReference type="Pfam" id="PF14622">
    <property type="entry name" value="Ribonucleas_3_3"/>
    <property type="match status" value="1"/>
</dbReference>
<keyword evidence="8" id="KW-0698">rRNA processing</keyword>
<evidence type="ECO:0000256" key="6">
    <source>
        <dbReference type="ARBA" id="ARBA00022801"/>
    </source>
</evidence>
<dbReference type="InterPro" id="IPR014720">
    <property type="entry name" value="dsRBD_dom"/>
</dbReference>
<accession>A0ABV7WEN9</accession>
<comment type="cofactor">
    <cofactor evidence="8">
        <name>Mg(2+)</name>
        <dbReference type="ChEBI" id="CHEBI:18420"/>
    </cofactor>
</comment>
<dbReference type="EC" id="3.1.26.3" evidence="8"/>
<keyword evidence="8" id="KW-0479">Metal-binding</keyword>
<dbReference type="PANTHER" id="PTHR11207:SF0">
    <property type="entry name" value="RIBONUCLEASE 3"/>
    <property type="match status" value="1"/>
</dbReference>
<reference evidence="12" key="1">
    <citation type="journal article" date="2019" name="Int. J. Syst. Evol. Microbiol.">
        <title>The Global Catalogue of Microorganisms (GCM) 10K type strain sequencing project: providing services to taxonomists for standard genome sequencing and annotation.</title>
        <authorList>
            <consortium name="The Broad Institute Genomics Platform"/>
            <consortium name="The Broad Institute Genome Sequencing Center for Infectious Disease"/>
            <person name="Wu L."/>
            <person name="Ma J."/>
        </authorList>
    </citation>
    <scope>NUCLEOTIDE SEQUENCE [LARGE SCALE GENOMIC DNA]</scope>
    <source>
        <strain evidence="12">NCAIM B.02333</strain>
    </source>
</reference>
<feature type="binding site" evidence="8">
    <location>
        <position position="102"/>
    </location>
    <ligand>
        <name>Mg(2+)</name>
        <dbReference type="ChEBI" id="CHEBI:18420"/>
    </ligand>
</feature>
<dbReference type="PANTHER" id="PTHR11207">
    <property type="entry name" value="RIBONUCLEASE III"/>
    <property type="match status" value="1"/>
</dbReference>
<feature type="active site" evidence="8">
    <location>
        <position position="33"/>
    </location>
</feature>
<comment type="caution">
    <text evidence="11">The sequence shown here is derived from an EMBL/GenBank/DDBJ whole genome shotgun (WGS) entry which is preliminary data.</text>
</comment>
<keyword evidence="7 8" id="KW-0694">RNA-binding</keyword>
<dbReference type="PROSITE" id="PS50142">
    <property type="entry name" value="RNASE_3_2"/>
    <property type="match status" value="1"/>
</dbReference>
<evidence type="ECO:0000256" key="4">
    <source>
        <dbReference type="ARBA" id="ARBA00022722"/>
    </source>
</evidence>
<dbReference type="SUPFAM" id="SSF54768">
    <property type="entry name" value="dsRNA-binding domain-like"/>
    <property type="match status" value="1"/>
</dbReference>
<comment type="subunit">
    <text evidence="8">Homodimer.</text>
</comment>
<dbReference type="GO" id="GO:0004525">
    <property type="term" value="F:ribonuclease III activity"/>
    <property type="evidence" value="ECO:0007669"/>
    <property type="project" value="UniProtKB-EC"/>
</dbReference>
<dbReference type="CDD" id="cd10845">
    <property type="entry name" value="DSRM_RNAse_III_family"/>
    <property type="match status" value="1"/>
</dbReference>
<evidence type="ECO:0000256" key="5">
    <source>
        <dbReference type="ARBA" id="ARBA00022759"/>
    </source>
</evidence>
<evidence type="ECO:0000313" key="12">
    <source>
        <dbReference type="Proteomes" id="UP001595685"/>
    </source>
</evidence>
<evidence type="ECO:0000259" key="10">
    <source>
        <dbReference type="PROSITE" id="PS50142"/>
    </source>
</evidence>
<evidence type="ECO:0000256" key="7">
    <source>
        <dbReference type="ARBA" id="ARBA00022884"/>
    </source>
</evidence>
<dbReference type="RefSeq" id="WP_340295328.1">
    <property type="nucleotide sequence ID" value="NZ_JBBEOI010000229.1"/>
</dbReference>
<dbReference type="InterPro" id="IPR011907">
    <property type="entry name" value="RNase_III"/>
</dbReference>
<dbReference type="PROSITE" id="PS00517">
    <property type="entry name" value="RNASE_3_1"/>
    <property type="match status" value="1"/>
</dbReference>
<dbReference type="PROSITE" id="PS50137">
    <property type="entry name" value="DS_RBD"/>
    <property type="match status" value="1"/>
</dbReference>
<gene>
    <name evidence="8 11" type="primary">rnc</name>
    <name evidence="11" type="ORF">ACFOLH_08065</name>
</gene>
<dbReference type="Pfam" id="PF00035">
    <property type="entry name" value="dsrm"/>
    <property type="match status" value="1"/>
</dbReference>
<comment type="similarity">
    <text evidence="2">Belongs to the ribonuclease III family.</text>
</comment>
<dbReference type="InterPro" id="IPR036389">
    <property type="entry name" value="RNase_III_sf"/>
</dbReference>
<keyword evidence="6 8" id="KW-0378">Hydrolase</keyword>
<keyword evidence="4 8" id="KW-0540">Nuclease</keyword>
<feature type="active site" evidence="8">
    <location>
        <position position="105"/>
    </location>
</feature>
<proteinExistence type="inferred from homology"/>
<protein>
    <recommendedName>
        <fullName evidence="8">Ribonuclease 3</fullName>
        <ecNumber evidence="8">3.1.26.3</ecNumber>
    </recommendedName>
    <alternativeName>
        <fullName evidence="8">Ribonuclease III</fullName>
        <shortName evidence="8">RNase III</shortName>
    </alternativeName>
</protein>
<dbReference type="SMART" id="SM00535">
    <property type="entry name" value="RIBOc"/>
    <property type="match status" value="1"/>
</dbReference>
<feature type="domain" description="RNase III" evidence="10">
    <location>
        <begin position="6"/>
        <end position="116"/>
    </location>
</feature>
<evidence type="ECO:0000256" key="3">
    <source>
        <dbReference type="ARBA" id="ARBA00022664"/>
    </source>
</evidence>
<keyword evidence="8" id="KW-0819">tRNA processing</keyword>
<keyword evidence="8" id="KW-0699">rRNA-binding</keyword>
<keyword evidence="12" id="KW-1185">Reference proteome</keyword>
<comment type="subcellular location">
    <subcellularLocation>
        <location evidence="8">Cytoplasm</location>
    </subcellularLocation>
</comment>
<dbReference type="InterPro" id="IPR000999">
    <property type="entry name" value="RNase_III_dom"/>
</dbReference>
<dbReference type="Gene3D" id="3.30.160.20">
    <property type="match status" value="1"/>
</dbReference>
<name>A0ABV7WEN9_9MICO</name>
<comment type="function">
    <text evidence="8">Digests double-stranded RNA. Involved in the processing of primary rRNA transcript to yield the immediate precursors to the large and small rRNAs (23S and 16S). Processes some mRNAs, and tRNAs when they are encoded in the rRNA operon. Processes pre-crRNA and tracrRNA of type II CRISPR loci if present in the organism.</text>
</comment>
<evidence type="ECO:0000256" key="1">
    <source>
        <dbReference type="ARBA" id="ARBA00000109"/>
    </source>
</evidence>
<dbReference type="Proteomes" id="UP001595685">
    <property type="component" value="Unassembled WGS sequence"/>
</dbReference>
<dbReference type="HAMAP" id="MF_00104">
    <property type="entry name" value="RNase_III"/>
    <property type="match status" value="1"/>
</dbReference>
<sequence length="227" mass="23885">MSPQGLTHALVHRSFAYENGQVPTNERLEFLGDAVLQLAVTEELYRRHPEADEGLLSRMRIAVVSRPALALVARALGVGPAMLLGRGEEMTGGRDRDSLLADTVEALIGVVHVERGPEASRDLVLRITAPLLDAAPGEGVDHDHKTVLQVLAAERGLLPPVYELTRTGPAHDPEFSAVVVLAAAEHGTADVDGDAARVEGRGTGRSKKLAEQAAAAAVVQALRAAAG</sequence>
<keyword evidence="3 8" id="KW-0507">mRNA processing</keyword>
<feature type="binding site" evidence="8">
    <location>
        <position position="105"/>
    </location>
    <ligand>
        <name>Mg(2+)</name>
        <dbReference type="ChEBI" id="CHEBI:18420"/>
    </ligand>
</feature>
<evidence type="ECO:0000256" key="2">
    <source>
        <dbReference type="ARBA" id="ARBA00010183"/>
    </source>
</evidence>
<feature type="domain" description="DRBM" evidence="9">
    <location>
        <begin position="143"/>
        <end position="224"/>
    </location>
</feature>
<dbReference type="EMBL" id="JBHRWW010000004">
    <property type="protein sequence ID" value="MFC3688293.1"/>
    <property type="molecule type" value="Genomic_DNA"/>
</dbReference>
<comment type="catalytic activity">
    <reaction evidence="1 8">
        <text>Endonucleolytic cleavage to 5'-phosphomonoester.</text>
        <dbReference type="EC" id="3.1.26.3"/>
    </reaction>
</comment>
<dbReference type="Gene3D" id="1.10.1520.10">
    <property type="entry name" value="Ribonuclease III domain"/>
    <property type="match status" value="1"/>
</dbReference>
<dbReference type="SMART" id="SM00358">
    <property type="entry name" value="DSRM"/>
    <property type="match status" value="1"/>
</dbReference>
<evidence type="ECO:0000259" key="9">
    <source>
        <dbReference type="PROSITE" id="PS50137"/>
    </source>
</evidence>
<evidence type="ECO:0000313" key="11">
    <source>
        <dbReference type="EMBL" id="MFC3688293.1"/>
    </source>
</evidence>
<keyword evidence="5 8" id="KW-0255">Endonuclease</keyword>